<organism evidence="1 2">
    <name type="scientific">Dendrobium nobile</name>
    <name type="common">Orchid</name>
    <dbReference type="NCBI Taxonomy" id="94219"/>
    <lineage>
        <taxon>Eukaryota</taxon>
        <taxon>Viridiplantae</taxon>
        <taxon>Streptophyta</taxon>
        <taxon>Embryophyta</taxon>
        <taxon>Tracheophyta</taxon>
        <taxon>Spermatophyta</taxon>
        <taxon>Magnoliopsida</taxon>
        <taxon>Liliopsida</taxon>
        <taxon>Asparagales</taxon>
        <taxon>Orchidaceae</taxon>
        <taxon>Epidendroideae</taxon>
        <taxon>Malaxideae</taxon>
        <taxon>Dendrobiinae</taxon>
        <taxon>Dendrobium</taxon>
    </lineage>
</organism>
<name>A0A8T3C121_DENNO</name>
<evidence type="ECO:0000313" key="1">
    <source>
        <dbReference type="EMBL" id="KAI0523079.1"/>
    </source>
</evidence>
<protein>
    <submittedName>
        <fullName evidence="1">Uncharacterized protein</fullName>
    </submittedName>
</protein>
<proteinExistence type="predicted"/>
<dbReference type="AlphaFoldDB" id="A0A8T3C121"/>
<accession>A0A8T3C121</accession>
<evidence type="ECO:0000313" key="2">
    <source>
        <dbReference type="Proteomes" id="UP000829196"/>
    </source>
</evidence>
<gene>
    <name evidence="1" type="ORF">KFK09_005469</name>
</gene>
<reference evidence="1" key="1">
    <citation type="journal article" date="2022" name="Front. Genet.">
        <title>Chromosome-Scale Assembly of the Dendrobium nobile Genome Provides Insights Into the Molecular Mechanism of the Biosynthesis of the Medicinal Active Ingredient of Dendrobium.</title>
        <authorList>
            <person name="Xu Q."/>
            <person name="Niu S.-C."/>
            <person name="Li K.-L."/>
            <person name="Zheng P.-J."/>
            <person name="Zhang X.-J."/>
            <person name="Jia Y."/>
            <person name="Liu Y."/>
            <person name="Niu Y.-X."/>
            <person name="Yu L.-H."/>
            <person name="Chen D.-F."/>
            <person name="Zhang G.-Q."/>
        </authorList>
    </citation>
    <scope>NUCLEOTIDE SEQUENCE</scope>
    <source>
        <tissue evidence="1">Leaf</tissue>
    </source>
</reference>
<keyword evidence="2" id="KW-1185">Reference proteome</keyword>
<dbReference type="EMBL" id="JAGYWB010000005">
    <property type="protein sequence ID" value="KAI0523079.1"/>
    <property type="molecule type" value="Genomic_DNA"/>
</dbReference>
<sequence>MRYARVLDYRFGSCARAGTEGRLLKRREADGGSGCGIWLHAVVRRGWSCVGEEEPYLCATGMNAYCRECRRHRRVRSRGLDKQWHELISTILIDREGLFVDGCVGSPVRLPAGGGF</sequence>
<dbReference type="Proteomes" id="UP000829196">
    <property type="component" value="Unassembled WGS sequence"/>
</dbReference>
<comment type="caution">
    <text evidence="1">The sequence shown here is derived from an EMBL/GenBank/DDBJ whole genome shotgun (WGS) entry which is preliminary data.</text>
</comment>